<feature type="region of interest" description="Disordered" evidence="1">
    <location>
        <begin position="1"/>
        <end position="30"/>
    </location>
</feature>
<evidence type="ECO:0000313" key="2">
    <source>
        <dbReference type="EMBL" id="KAK8519456.1"/>
    </source>
</evidence>
<dbReference type="EMBL" id="JBBPBM010000051">
    <property type="protein sequence ID" value="KAK8519456.1"/>
    <property type="molecule type" value="Genomic_DNA"/>
</dbReference>
<reference evidence="2 3" key="1">
    <citation type="journal article" date="2024" name="G3 (Bethesda)">
        <title>Genome assembly of Hibiscus sabdariffa L. provides insights into metabolisms of medicinal natural products.</title>
        <authorList>
            <person name="Kim T."/>
        </authorList>
    </citation>
    <scope>NUCLEOTIDE SEQUENCE [LARGE SCALE GENOMIC DNA]</scope>
    <source>
        <strain evidence="2">TK-2024</strain>
        <tissue evidence="2">Old leaves</tissue>
    </source>
</reference>
<evidence type="ECO:0000256" key="1">
    <source>
        <dbReference type="SAM" id="MobiDB-lite"/>
    </source>
</evidence>
<feature type="compositionally biased region" description="Basic and acidic residues" evidence="1">
    <location>
        <begin position="56"/>
        <end position="68"/>
    </location>
</feature>
<comment type="caution">
    <text evidence="2">The sequence shown here is derived from an EMBL/GenBank/DDBJ whole genome shotgun (WGS) entry which is preliminary data.</text>
</comment>
<dbReference type="Proteomes" id="UP001472677">
    <property type="component" value="Unassembled WGS sequence"/>
</dbReference>
<protein>
    <submittedName>
        <fullName evidence="2">Uncharacterized protein</fullName>
    </submittedName>
</protein>
<name>A0ABR2CIL8_9ROSI</name>
<feature type="region of interest" description="Disordered" evidence="1">
    <location>
        <begin position="46"/>
        <end position="85"/>
    </location>
</feature>
<sequence>MKPKQRGPKTNIREDLEEKQEENPLEEKPENLLSKMVSFLNHGCWEPKTSASTLERNIEESENEKERQTPQSQEENERKNKRKNG</sequence>
<evidence type="ECO:0000313" key="3">
    <source>
        <dbReference type="Proteomes" id="UP001472677"/>
    </source>
</evidence>
<feature type="compositionally biased region" description="Basic and acidic residues" evidence="1">
    <location>
        <begin position="11"/>
        <end position="30"/>
    </location>
</feature>
<accession>A0ABR2CIL8</accession>
<proteinExistence type="predicted"/>
<gene>
    <name evidence="2" type="ORF">V6N12_025494</name>
</gene>
<organism evidence="2 3">
    <name type="scientific">Hibiscus sabdariffa</name>
    <name type="common">roselle</name>
    <dbReference type="NCBI Taxonomy" id="183260"/>
    <lineage>
        <taxon>Eukaryota</taxon>
        <taxon>Viridiplantae</taxon>
        <taxon>Streptophyta</taxon>
        <taxon>Embryophyta</taxon>
        <taxon>Tracheophyta</taxon>
        <taxon>Spermatophyta</taxon>
        <taxon>Magnoliopsida</taxon>
        <taxon>eudicotyledons</taxon>
        <taxon>Gunneridae</taxon>
        <taxon>Pentapetalae</taxon>
        <taxon>rosids</taxon>
        <taxon>malvids</taxon>
        <taxon>Malvales</taxon>
        <taxon>Malvaceae</taxon>
        <taxon>Malvoideae</taxon>
        <taxon>Hibiscus</taxon>
    </lineage>
</organism>
<keyword evidence="3" id="KW-1185">Reference proteome</keyword>